<name>A0ACD4CWZ3_9HYPH</name>
<reference evidence="1" key="1">
    <citation type="submission" date="2022-09" db="EMBL/GenBank/DDBJ databases">
        <title>Interaction between co-microsymbionts with complementary sets of symbiotic genes in legume-rhizobium systems.</title>
        <authorList>
            <person name="Safronova V."/>
            <person name="Sazanova A."/>
            <person name="Afonin A."/>
            <person name="Chirak E."/>
        </authorList>
    </citation>
    <scope>NUCLEOTIDE SEQUENCE</scope>
    <source>
        <strain evidence="1">A18/3m</strain>
    </source>
</reference>
<proteinExistence type="predicted"/>
<keyword evidence="1" id="KW-0614">Plasmid</keyword>
<organism evidence="1 2">
    <name type="scientific">Phyllobacterium zundukense</name>
    <dbReference type="NCBI Taxonomy" id="1867719"/>
    <lineage>
        <taxon>Bacteria</taxon>
        <taxon>Pseudomonadati</taxon>
        <taxon>Pseudomonadota</taxon>
        <taxon>Alphaproteobacteria</taxon>
        <taxon>Hyphomicrobiales</taxon>
        <taxon>Phyllobacteriaceae</taxon>
        <taxon>Phyllobacterium</taxon>
    </lineage>
</organism>
<accession>A0ACD4CWZ3</accession>
<dbReference type="EMBL" id="CP104971">
    <property type="protein sequence ID" value="UXN58133.1"/>
    <property type="molecule type" value="Genomic_DNA"/>
</dbReference>
<keyword evidence="2" id="KW-1185">Reference proteome</keyword>
<sequence length="211" mass="24287">MWKTFRNLNDPSYVKLHHLIKPEDGMRFYASFKLLSGIAITLVLLPMIVLCLVSDDVVRNPVLQTVAIQWAGWFENTRANYQYFESVKPTLGIRYALSYGLNLFVVAAAMIAFLFVVALAPKSQMRMLTREQIRISVWIFIILNGLVVLLFYVDFVPTTGRRLSFWKRLFSTEWAILTTSGLFLGLWIGIVIVTVALIKFARFRGKIENDR</sequence>
<dbReference type="Proteomes" id="UP001061991">
    <property type="component" value="Plasmid p_unnamed2"/>
</dbReference>
<evidence type="ECO:0000313" key="1">
    <source>
        <dbReference type="EMBL" id="UXN58133.1"/>
    </source>
</evidence>
<gene>
    <name evidence="1" type="ORF">N8E88_04735</name>
</gene>
<geneLocation type="plasmid" evidence="1 2">
    <name>p_unnamed2</name>
</geneLocation>
<protein>
    <submittedName>
        <fullName evidence="1">Uncharacterized protein</fullName>
    </submittedName>
</protein>
<evidence type="ECO:0000313" key="2">
    <source>
        <dbReference type="Proteomes" id="UP001061991"/>
    </source>
</evidence>